<feature type="region of interest" description="Disordered" evidence="1">
    <location>
        <begin position="33"/>
        <end position="105"/>
    </location>
</feature>
<protein>
    <submittedName>
        <fullName evidence="2">Uncharacterized protein</fullName>
    </submittedName>
</protein>
<organism evidence="2 3">
    <name type="scientific">Obba rivulosa</name>
    <dbReference type="NCBI Taxonomy" id="1052685"/>
    <lineage>
        <taxon>Eukaryota</taxon>
        <taxon>Fungi</taxon>
        <taxon>Dikarya</taxon>
        <taxon>Basidiomycota</taxon>
        <taxon>Agaricomycotina</taxon>
        <taxon>Agaricomycetes</taxon>
        <taxon>Polyporales</taxon>
        <taxon>Gelatoporiaceae</taxon>
        <taxon>Obba</taxon>
    </lineage>
</organism>
<keyword evidence="3" id="KW-1185">Reference proteome</keyword>
<feature type="region of interest" description="Disordered" evidence="1">
    <location>
        <begin position="492"/>
        <end position="532"/>
    </location>
</feature>
<evidence type="ECO:0000313" key="3">
    <source>
        <dbReference type="Proteomes" id="UP000250043"/>
    </source>
</evidence>
<feature type="region of interest" description="Disordered" evidence="1">
    <location>
        <begin position="361"/>
        <end position="454"/>
    </location>
</feature>
<evidence type="ECO:0000256" key="1">
    <source>
        <dbReference type="SAM" id="MobiDB-lite"/>
    </source>
</evidence>
<proteinExistence type="predicted"/>
<feature type="compositionally biased region" description="Basic and acidic residues" evidence="1">
    <location>
        <begin position="493"/>
        <end position="510"/>
    </location>
</feature>
<feature type="compositionally biased region" description="Polar residues" evidence="1">
    <location>
        <begin position="431"/>
        <end position="454"/>
    </location>
</feature>
<name>A0A8E2AUA6_9APHY</name>
<feature type="region of interest" description="Disordered" evidence="1">
    <location>
        <begin position="163"/>
        <end position="201"/>
    </location>
</feature>
<evidence type="ECO:0000313" key="2">
    <source>
        <dbReference type="EMBL" id="OCH88475.1"/>
    </source>
</evidence>
<accession>A0A8E2AUA6</accession>
<feature type="compositionally biased region" description="Low complexity" evidence="1">
    <location>
        <begin position="382"/>
        <end position="394"/>
    </location>
</feature>
<feature type="region of interest" description="Disordered" evidence="1">
    <location>
        <begin position="225"/>
        <end position="308"/>
    </location>
</feature>
<reference evidence="2 3" key="1">
    <citation type="submission" date="2016-07" db="EMBL/GenBank/DDBJ databases">
        <title>Draft genome of the white-rot fungus Obba rivulosa 3A-2.</title>
        <authorList>
            <consortium name="DOE Joint Genome Institute"/>
            <person name="Miettinen O."/>
            <person name="Riley R."/>
            <person name="Acob R."/>
            <person name="Barry K."/>
            <person name="Cullen D."/>
            <person name="De Vries R."/>
            <person name="Hainaut M."/>
            <person name="Hatakka A."/>
            <person name="Henrissat B."/>
            <person name="Hilden K."/>
            <person name="Kuo R."/>
            <person name="Labutti K."/>
            <person name="Lipzen A."/>
            <person name="Makela M.R."/>
            <person name="Sandor L."/>
            <person name="Spatafora J.W."/>
            <person name="Grigoriev I.V."/>
            <person name="Hibbett D.S."/>
        </authorList>
    </citation>
    <scope>NUCLEOTIDE SEQUENCE [LARGE SCALE GENOMIC DNA]</scope>
    <source>
        <strain evidence="2 3">3A-2</strain>
    </source>
</reference>
<dbReference type="AlphaFoldDB" id="A0A8E2AUA6"/>
<sequence length="586" mass="62825">MGFFASRKTEQSETIIHDDTAVVRVIRSRFYGKSKGKERDIGSEFPAPTTLSPSEFSLSEGSHSFASHRASGSSTSLRPPVHAGNSPPSPLNPRAENGRSMAGCRSSADAVTMTLAQRLNGLATANEEGLLSDDEYRLLRQNLFERFASGSALPSETPLVRMSGSHAGMNGQSSSAAQRSSSNFHVQTPSVRSNKKSLTSSVTGLLRRVTSKRVASASLVVGGSDSASVFSTSTSPSMSAERHTLPRILSKQMSDSSLKTDDSFGQLFRRPSMAGRPSDASGPSSVRSRRRGASSNPPSSFNASSVALDTSDTHSYNTDHIPIDDTVETATDLRKHIELVEAEGRRLLDAFNGLELSTLTRNHKRPPMIPPLPSHGSLSDLSRQIGSSSSMRSLRTGKDIDAMSFKSGGSIKTTVSSKRVPSTSGRRRAPTASSSLAPQQGSLTRKSSLASMSSRQRVTIMASAHMPAHLGSSSSVNLMRSTGHLPLATVAETEAKRQSQDMDTAPDSHRPPPVSNSSSGIARPPGAANGTRAVVGVEEEEIRAMEVELGDIRRRRAEVTARYEARLEYLRARLKGAELREKLLRK</sequence>
<feature type="compositionally biased region" description="Polar residues" evidence="1">
    <location>
        <begin position="410"/>
        <end position="424"/>
    </location>
</feature>
<feature type="compositionally biased region" description="Low complexity" evidence="1">
    <location>
        <begin position="225"/>
        <end position="239"/>
    </location>
</feature>
<dbReference type="Proteomes" id="UP000250043">
    <property type="component" value="Unassembled WGS sequence"/>
</dbReference>
<gene>
    <name evidence="2" type="ORF">OBBRIDRAFT_795242</name>
</gene>
<feature type="compositionally biased region" description="Polar residues" evidence="1">
    <location>
        <begin position="183"/>
        <end position="201"/>
    </location>
</feature>
<feature type="compositionally biased region" description="Polar residues" evidence="1">
    <location>
        <begin position="49"/>
        <end position="77"/>
    </location>
</feature>
<dbReference type="EMBL" id="KV722452">
    <property type="protein sequence ID" value="OCH88475.1"/>
    <property type="molecule type" value="Genomic_DNA"/>
</dbReference>
<feature type="compositionally biased region" description="Low complexity" evidence="1">
    <location>
        <begin position="172"/>
        <end position="182"/>
    </location>
</feature>
<dbReference type="OrthoDB" id="3367070at2759"/>
<feature type="compositionally biased region" description="Low complexity" evidence="1">
    <location>
        <begin position="293"/>
        <end position="305"/>
    </location>
</feature>